<feature type="domain" description="HTH arsR-type" evidence="4">
    <location>
        <begin position="266"/>
        <end position="338"/>
    </location>
</feature>
<dbReference type="PANTHER" id="PTHR43132:SF8">
    <property type="entry name" value="HTH-TYPE TRANSCRIPTIONAL REGULATOR KMTR"/>
    <property type="match status" value="1"/>
</dbReference>
<name>A0ABU7RMC9_9ACTN</name>
<accession>A0ABU7RMC9</accession>
<dbReference type="Proteomes" id="UP001332243">
    <property type="component" value="Unassembled WGS sequence"/>
</dbReference>
<dbReference type="InterPro" id="IPR011991">
    <property type="entry name" value="ArsR-like_HTH"/>
</dbReference>
<reference evidence="5 6" key="1">
    <citation type="submission" date="2024-01" db="EMBL/GenBank/DDBJ databases">
        <title>Genome insights into Plantactinospora sonchi sp. nov.</title>
        <authorList>
            <person name="Wang L."/>
        </authorList>
    </citation>
    <scope>NUCLEOTIDE SEQUENCE [LARGE SCALE GENOMIC DNA]</scope>
    <source>
        <strain evidence="5 6">NEAU-QY2</strain>
    </source>
</reference>
<dbReference type="InterPro" id="IPR001845">
    <property type="entry name" value="HTH_ArsR_DNA-bd_dom"/>
</dbReference>
<evidence type="ECO:0000256" key="3">
    <source>
        <dbReference type="ARBA" id="ARBA00023163"/>
    </source>
</evidence>
<evidence type="ECO:0000259" key="4">
    <source>
        <dbReference type="SMART" id="SM00418"/>
    </source>
</evidence>
<dbReference type="SMART" id="SM00418">
    <property type="entry name" value="HTH_ARSR"/>
    <property type="match status" value="1"/>
</dbReference>
<comment type="caution">
    <text evidence="5">The sequence shown here is derived from an EMBL/GenBank/DDBJ whole genome shotgun (WGS) entry which is preliminary data.</text>
</comment>
<evidence type="ECO:0000256" key="1">
    <source>
        <dbReference type="ARBA" id="ARBA00023015"/>
    </source>
</evidence>
<evidence type="ECO:0000313" key="6">
    <source>
        <dbReference type="Proteomes" id="UP001332243"/>
    </source>
</evidence>
<protein>
    <submittedName>
        <fullName evidence="5">Winged helix-turn-helix domain-containing protein</fullName>
    </submittedName>
</protein>
<keyword evidence="2" id="KW-0238">DNA-binding</keyword>
<evidence type="ECO:0000313" key="5">
    <source>
        <dbReference type="EMBL" id="MEE6257616.1"/>
    </source>
</evidence>
<proteinExistence type="predicted"/>
<organism evidence="5 6">
    <name type="scientific">Plantactinospora sonchi</name>
    <dbReference type="NCBI Taxonomy" id="1544735"/>
    <lineage>
        <taxon>Bacteria</taxon>
        <taxon>Bacillati</taxon>
        <taxon>Actinomycetota</taxon>
        <taxon>Actinomycetes</taxon>
        <taxon>Micromonosporales</taxon>
        <taxon>Micromonosporaceae</taxon>
        <taxon>Plantactinospora</taxon>
    </lineage>
</organism>
<dbReference type="CDD" id="cd00090">
    <property type="entry name" value="HTH_ARSR"/>
    <property type="match status" value="1"/>
</dbReference>
<gene>
    <name evidence="5" type="ORF">V1633_03815</name>
</gene>
<dbReference type="PANTHER" id="PTHR43132">
    <property type="entry name" value="ARSENICAL RESISTANCE OPERON REPRESSOR ARSR-RELATED"/>
    <property type="match status" value="1"/>
</dbReference>
<dbReference type="InterPro" id="IPR051011">
    <property type="entry name" value="Metal_resp_trans_reg"/>
</dbReference>
<keyword evidence="1" id="KW-0805">Transcription regulation</keyword>
<evidence type="ECO:0000256" key="2">
    <source>
        <dbReference type="ARBA" id="ARBA00023125"/>
    </source>
</evidence>
<dbReference type="InterPro" id="IPR036390">
    <property type="entry name" value="WH_DNA-bd_sf"/>
</dbReference>
<sequence length="339" mass="36348">MLRIVFSTEDVARTRVAPAADQVWELVLSLHLLQGRSRDPVMGGWRREVAGGLRRGSAPAQLRVLFALNPPRGYFPDFLTPYASRYGLEAGLDAVRSTPVTSLERDLTVFAGENPLPMPGFTAALARGDVEVLGHLTDAMRIYREAAIAPYWERVQAAVEADRTRRARALLDGGGEGLLASLRPAARWNSGVLEVPDYPVDREVHLDGRGLLLVPSFFCARIPVTLVDPELPPVLVYPVDRLGGLSPAPGEGAGPVSTSQRENGRAALAALLGRTRAGVLEAVGDGCSTGEVARRLHISPAAASQHTAVLRNAGLLVSHRDRNTVLHTLTPLGRAILNA</sequence>
<dbReference type="SUPFAM" id="SSF46785">
    <property type="entry name" value="Winged helix' DNA-binding domain"/>
    <property type="match status" value="1"/>
</dbReference>
<keyword evidence="3" id="KW-0804">Transcription</keyword>
<dbReference type="EMBL" id="JAZGQK010000003">
    <property type="protein sequence ID" value="MEE6257616.1"/>
    <property type="molecule type" value="Genomic_DNA"/>
</dbReference>
<dbReference type="RefSeq" id="WP_331212738.1">
    <property type="nucleotide sequence ID" value="NZ_JAZGQK010000003.1"/>
</dbReference>
<dbReference type="InterPro" id="IPR036388">
    <property type="entry name" value="WH-like_DNA-bd_sf"/>
</dbReference>
<dbReference type="Gene3D" id="1.10.10.10">
    <property type="entry name" value="Winged helix-like DNA-binding domain superfamily/Winged helix DNA-binding domain"/>
    <property type="match status" value="1"/>
</dbReference>
<keyword evidence="6" id="KW-1185">Reference proteome</keyword>